<dbReference type="Proteomes" id="UP001472677">
    <property type="component" value="Unassembled WGS sequence"/>
</dbReference>
<gene>
    <name evidence="1" type="ORF">V6N12_062058</name>
</gene>
<comment type="caution">
    <text evidence="1">The sequence shown here is derived from an EMBL/GenBank/DDBJ whole genome shotgun (WGS) entry which is preliminary data.</text>
</comment>
<proteinExistence type="predicted"/>
<dbReference type="EMBL" id="JBBPBM010000393">
    <property type="protein sequence ID" value="KAK8495979.1"/>
    <property type="molecule type" value="Genomic_DNA"/>
</dbReference>
<accession>A0ABR2AQI3</accession>
<sequence length="91" mass="9618">MSVVDREQAVSIKPIDVGTQLGVALQQLSPTNQLVCTSIDGTLFSNVNLDVHSDLPVVCESANQLVDDESVVAEFPPLQMGNSHAMHMGAG</sequence>
<reference evidence="1 2" key="1">
    <citation type="journal article" date="2024" name="G3 (Bethesda)">
        <title>Genome assembly of Hibiscus sabdariffa L. provides insights into metabolisms of medicinal natural products.</title>
        <authorList>
            <person name="Kim T."/>
        </authorList>
    </citation>
    <scope>NUCLEOTIDE SEQUENCE [LARGE SCALE GENOMIC DNA]</scope>
    <source>
        <strain evidence="1">TK-2024</strain>
        <tissue evidence="1">Old leaves</tissue>
    </source>
</reference>
<keyword evidence="2" id="KW-1185">Reference proteome</keyword>
<evidence type="ECO:0000313" key="2">
    <source>
        <dbReference type="Proteomes" id="UP001472677"/>
    </source>
</evidence>
<organism evidence="1 2">
    <name type="scientific">Hibiscus sabdariffa</name>
    <name type="common">roselle</name>
    <dbReference type="NCBI Taxonomy" id="183260"/>
    <lineage>
        <taxon>Eukaryota</taxon>
        <taxon>Viridiplantae</taxon>
        <taxon>Streptophyta</taxon>
        <taxon>Embryophyta</taxon>
        <taxon>Tracheophyta</taxon>
        <taxon>Spermatophyta</taxon>
        <taxon>Magnoliopsida</taxon>
        <taxon>eudicotyledons</taxon>
        <taxon>Gunneridae</taxon>
        <taxon>Pentapetalae</taxon>
        <taxon>rosids</taxon>
        <taxon>malvids</taxon>
        <taxon>Malvales</taxon>
        <taxon>Malvaceae</taxon>
        <taxon>Malvoideae</taxon>
        <taxon>Hibiscus</taxon>
    </lineage>
</organism>
<name>A0ABR2AQI3_9ROSI</name>
<protein>
    <submittedName>
        <fullName evidence="1">Uncharacterized protein</fullName>
    </submittedName>
</protein>
<evidence type="ECO:0000313" key="1">
    <source>
        <dbReference type="EMBL" id="KAK8495979.1"/>
    </source>
</evidence>